<dbReference type="EMBL" id="CP003837">
    <property type="protein sequence ID" value="AGH45885.1"/>
    <property type="molecule type" value="Genomic_DNA"/>
</dbReference>
<keyword evidence="7" id="KW-1185">Reference proteome</keyword>
<feature type="domain" description="Cytochrome c" evidence="5">
    <location>
        <begin position="33"/>
        <end position="112"/>
    </location>
</feature>
<evidence type="ECO:0000313" key="6">
    <source>
        <dbReference type="EMBL" id="AGH45885.1"/>
    </source>
</evidence>
<dbReference type="GO" id="GO:0046872">
    <property type="term" value="F:metal ion binding"/>
    <property type="evidence" value="ECO:0007669"/>
    <property type="project" value="UniProtKB-KW"/>
</dbReference>
<evidence type="ECO:0000256" key="3">
    <source>
        <dbReference type="ARBA" id="ARBA00023004"/>
    </source>
</evidence>
<proteinExistence type="predicted"/>
<keyword evidence="1 4" id="KW-0349">Heme</keyword>
<dbReference type="PROSITE" id="PS51007">
    <property type="entry name" value="CYTC"/>
    <property type="match status" value="1"/>
</dbReference>
<gene>
    <name evidence="6" type="ORF">C427_3777</name>
</gene>
<reference evidence="6 7" key="1">
    <citation type="journal article" date="2013" name="Genome Announc.">
        <title>Complete Genome Sequence of Glaciecola psychrophila Strain 170T.</title>
        <authorList>
            <person name="Yin J."/>
            <person name="Chen J."/>
            <person name="Liu G."/>
            <person name="Yu Y."/>
            <person name="Song L."/>
            <person name="Wang X."/>
            <person name="Qu X."/>
        </authorList>
    </citation>
    <scope>NUCLEOTIDE SEQUENCE [LARGE SCALE GENOMIC DNA]</scope>
    <source>
        <strain evidence="6 7">170</strain>
    </source>
</reference>
<evidence type="ECO:0000259" key="5">
    <source>
        <dbReference type="PROSITE" id="PS51007"/>
    </source>
</evidence>
<dbReference type="PATRIC" id="fig|1129794.4.peg.3765"/>
<dbReference type="InterPro" id="IPR009056">
    <property type="entry name" value="Cyt_c-like_dom"/>
</dbReference>
<evidence type="ECO:0000256" key="4">
    <source>
        <dbReference type="PROSITE-ProRule" id="PRU00433"/>
    </source>
</evidence>
<dbReference type="Proteomes" id="UP000011864">
    <property type="component" value="Chromosome"/>
</dbReference>
<dbReference type="STRING" id="1129794.C427_3777"/>
<dbReference type="RefSeq" id="WP_015431063.1">
    <property type="nucleotide sequence ID" value="NC_020514.1"/>
</dbReference>
<dbReference type="Gene3D" id="1.10.760.10">
    <property type="entry name" value="Cytochrome c-like domain"/>
    <property type="match status" value="1"/>
</dbReference>
<dbReference type="SUPFAM" id="SSF46626">
    <property type="entry name" value="Cytochrome c"/>
    <property type="match status" value="1"/>
</dbReference>
<dbReference type="KEGG" id="gps:C427_3777"/>
<name>M4RQE8_9ALTE</name>
<protein>
    <recommendedName>
        <fullName evidence="5">Cytochrome c domain-containing protein</fullName>
    </recommendedName>
</protein>
<dbReference type="HOGENOM" id="CLU_1979415_0_0_6"/>
<sequence>MVFKLGANAALPKLPDANFVLPDLPRLLDVSEATLAMGNRAYDNNCLVCHGFQAYSSGLIPNLRYSAITNSQQAWNSVVVRGGLAEQGMPNFGKIIDDDTAEAIRAYVISEANSGRNQEFYQTVEN</sequence>
<dbReference type="GO" id="GO:0020037">
    <property type="term" value="F:heme binding"/>
    <property type="evidence" value="ECO:0007669"/>
    <property type="project" value="InterPro"/>
</dbReference>
<accession>M4RQE8</accession>
<organism evidence="6 7">
    <name type="scientific">Paraglaciecola psychrophila 170</name>
    <dbReference type="NCBI Taxonomy" id="1129794"/>
    <lineage>
        <taxon>Bacteria</taxon>
        <taxon>Pseudomonadati</taxon>
        <taxon>Pseudomonadota</taxon>
        <taxon>Gammaproteobacteria</taxon>
        <taxon>Alteromonadales</taxon>
        <taxon>Alteromonadaceae</taxon>
        <taxon>Paraglaciecola</taxon>
    </lineage>
</organism>
<evidence type="ECO:0000256" key="2">
    <source>
        <dbReference type="ARBA" id="ARBA00022723"/>
    </source>
</evidence>
<evidence type="ECO:0000313" key="7">
    <source>
        <dbReference type="Proteomes" id="UP000011864"/>
    </source>
</evidence>
<dbReference type="GO" id="GO:0009055">
    <property type="term" value="F:electron transfer activity"/>
    <property type="evidence" value="ECO:0007669"/>
    <property type="project" value="InterPro"/>
</dbReference>
<keyword evidence="2 4" id="KW-0479">Metal-binding</keyword>
<dbReference type="AlphaFoldDB" id="M4RQE8"/>
<evidence type="ECO:0000256" key="1">
    <source>
        <dbReference type="ARBA" id="ARBA00022617"/>
    </source>
</evidence>
<dbReference type="InterPro" id="IPR036909">
    <property type="entry name" value="Cyt_c-like_dom_sf"/>
</dbReference>
<keyword evidence="3 4" id="KW-0408">Iron</keyword>
<dbReference type="Pfam" id="PF13442">
    <property type="entry name" value="Cytochrome_CBB3"/>
    <property type="match status" value="1"/>
</dbReference>
<dbReference type="eggNOG" id="COG2010">
    <property type="taxonomic scope" value="Bacteria"/>
</dbReference>